<evidence type="ECO:0000313" key="2">
    <source>
        <dbReference type="EMBL" id="KAL0832092.1"/>
    </source>
</evidence>
<dbReference type="Proteomes" id="UP001549921">
    <property type="component" value="Unassembled WGS sequence"/>
</dbReference>
<feature type="region of interest" description="Disordered" evidence="1">
    <location>
        <begin position="189"/>
        <end position="208"/>
    </location>
</feature>
<evidence type="ECO:0000313" key="3">
    <source>
        <dbReference type="Proteomes" id="UP001549921"/>
    </source>
</evidence>
<proteinExistence type="predicted"/>
<organism evidence="2 3">
    <name type="scientific">Loxostege sticticalis</name>
    <name type="common">Beet webworm moth</name>
    <dbReference type="NCBI Taxonomy" id="481309"/>
    <lineage>
        <taxon>Eukaryota</taxon>
        <taxon>Metazoa</taxon>
        <taxon>Ecdysozoa</taxon>
        <taxon>Arthropoda</taxon>
        <taxon>Hexapoda</taxon>
        <taxon>Insecta</taxon>
        <taxon>Pterygota</taxon>
        <taxon>Neoptera</taxon>
        <taxon>Endopterygota</taxon>
        <taxon>Lepidoptera</taxon>
        <taxon>Glossata</taxon>
        <taxon>Ditrysia</taxon>
        <taxon>Pyraloidea</taxon>
        <taxon>Crambidae</taxon>
        <taxon>Pyraustinae</taxon>
        <taxon>Loxostege</taxon>
    </lineage>
</organism>
<accession>A0ABD0T268</accession>
<comment type="caution">
    <text evidence="2">The sequence shown here is derived from an EMBL/GenBank/DDBJ whole genome shotgun (WGS) entry which is preliminary data.</text>
</comment>
<name>A0ABD0T268_LOXSC</name>
<sequence length="447" mass="49316">MTNKEDEGDTNCDPRIAGLLAVHLVSQVLDEAYVIANAATESGQPWRYLSMLKSLRSSPVLAEVEEGDETFTASKGDEDTIVESNMDSVDNVVATSTPQKVAADDICQVLNETCFIGQGDEENDLRQNELTKSTSMFINHLFDMSEVERVIICDDTEIIQSGSNDLLTEAMTKIMESYVNTALGIAFGQDAPNKEPTTGEKTPSTEHSGYSFLSDAFTADYGNDMAFYVDDEPTNKDICPTVVVTEITEQIEQEIKDESIKKDDVAFYENTYLTLNRDYDQCSDDDGDPVLQDTKGMSMQEVVLMADNTSDENSPRADEPVQQKSKELAAISAVSASASGSRKSSLVQRCRSQGARLLACLRGWWRRKTPGKRKEARVAGSIRGLCPLSPDARRRAASLLDHRQLSGSPPPAQHGVWKFNTVSEALVNSSRWKNYTFDVNPDECGEY</sequence>
<feature type="compositionally biased region" description="Polar residues" evidence="1">
    <location>
        <begin position="195"/>
        <end position="208"/>
    </location>
</feature>
<evidence type="ECO:0000256" key="1">
    <source>
        <dbReference type="SAM" id="MobiDB-lite"/>
    </source>
</evidence>
<gene>
    <name evidence="2" type="ORF">ABMA28_001577</name>
</gene>
<reference evidence="2 3" key="1">
    <citation type="submission" date="2024-06" db="EMBL/GenBank/DDBJ databases">
        <title>A chromosome-level genome assembly of beet webworm, Loxostege sticticalis.</title>
        <authorList>
            <person name="Zhang Y."/>
        </authorList>
    </citation>
    <scope>NUCLEOTIDE SEQUENCE [LARGE SCALE GENOMIC DNA]</scope>
    <source>
        <strain evidence="2">AQ028</strain>
        <tissue evidence="2">Male pupae</tissue>
    </source>
</reference>
<protein>
    <submittedName>
        <fullName evidence="2">Uncharacterized protein</fullName>
    </submittedName>
</protein>
<dbReference type="AlphaFoldDB" id="A0ABD0T268"/>
<dbReference type="EMBL" id="JBEDNZ010000011">
    <property type="protein sequence ID" value="KAL0832092.1"/>
    <property type="molecule type" value="Genomic_DNA"/>
</dbReference>